<sequence length="134" mass="13944">MSSIVEKLEKYVQEHPNNDNAKQVLDETKRSGDLAINTLQVMSDPGTGVTWWLTISPERTLTGNGAGAPSVGGGSFRGVDVGISSTMTSGQFTLTIVNNSTLTLELTGTGPAQTWRGAGTSSNLPGTSTGEWSG</sequence>
<accession>A0ABR2ZIY2</accession>
<protein>
    <submittedName>
        <fullName evidence="2">Uncharacterized protein</fullName>
    </submittedName>
</protein>
<reference evidence="2 3" key="1">
    <citation type="submission" date="2024-05" db="EMBL/GenBank/DDBJ databases">
        <title>A draft genome resource for the thread blight pathogen Marasmius tenuissimus strain MS-2.</title>
        <authorList>
            <person name="Yulfo-Soto G.E."/>
            <person name="Baruah I.K."/>
            <person name="Amoako-Attah I."/>
            <person name="Bukari Y."/>
            <person name="Meinhardt L.W."/>
            <person name="Bailey B.A."/>
            <person name="Cohen S.P."/>
        </authorList>
    </citation>
    <scope>NUCLEOTIDE SEQUENCE [LARGE SCALE GENOMIC DNA]</scope>
    <source>
        <strain evidence="2 3">MS-2</strain>
    </source>
</reference>
<organism evidence="2 3">
    <name type="scientific">Marasmius tenuissimus</name>
    <dbReference type="NCBI Taxonomy" id="585030"/>
    <lineage>
        <taxon>Eukaryota</taxon>
        <taxon>Fungi</taxon>
        <taxon>Dikarya</taxon>
        <taxon>Basidiomycota</taxon>
        <taxon>Agaricomycotina</taxon>
        <taxon>Agaricomycetes</taxon>
        <taxon>Agaricomycetidae</taxon>
        <taxon>Agaricales</taxon>
        <taxon>Marasmiineae</taxon>
        <taxon>Marasmiaceae</taxon>
        <taxon>Marasmius</taxon>
    </lineage>
</organism>
<name>A0ABR2ZIY2_9AGAR</name>
<feature type="compositionally biased region" description="Polar residues" evidence="1">
    <location>
        <begin position="119"/>
        <end position="134"/>
    </location>
</feature>
<comment type="caution">
    <text evidence="2">The sequence shown here is derived from an EMBL/GenBank/DDBJ whole genome shotgun (WGS) entry which is preliminary data.</text>
</comment>
<gene>
    <name evidence="2" type="ORF">AAF712_012010</name>
</gene>
<evidence type="ECO:0000256" key="1">
    <source>
        <dbReference type="SAM" id="MobiDB-lite"/>
    </source>
</evidence>
<feature type="region of interest" description="Disordered" evidence="1">
    <location>
        <begin position="110"/>
        <end position="134"/>
    </location>
</feature>
<dbReference type="EMBL" id="JBBXMP010000145">
    <property type="protein sequence ID" value="KAL0061190.1"/>
    <property type="molecule type" value="Genomic_DNA"/>
</dbReference>
<proteinExistence type="predicted"/>
<keyword evidence="3" id="KW-1185">Reference proteome</keyword>
<dbReference type="Proteomes" id="UP001437256">
    <property type="component" value="Unassembled WGS sequence"/>
</dbReference>
<evidence type="ECO:0000313" key="3">
    <source>
        <dbReference type="Proteomes" id="UP001437256"/>
    </source>
</evidence>
<evidence type="ECO:0000313" key="2">
    <source>
        <dbReference type="EMBL" id="KAL0061190.1"/>
    </source>
</evidence>